<proteinExistence type="predicted"/>
<dbReference type="Proteomes" id="UP000236664">
    <property type="component" value="Unassembled WGS sequence"/>
</dbReference>
<name>A0A2K0VXQ7_GIBNY</name>
<dbReference type="AlphaFoldDB" id="A0A2K0VXQ7"/>
<gene>
    <name evidence="1" type="ORF">FNYG_11954</name>
</gene>
<sequence>MGGFGESKPLRTHLREALASFNDTHDSNAALYVADEEERLTAIDAVSSGGVLRALNKLYGPTRVAGCSYGIRCDEPFELPKHAGQPRIEGFEMKQELFIPAIQWIAKKASPYCAQKIGVLRTDVTYLLRQQFLLVKGGAQDPGNNDSMHLYWKIPYELVLTINGLNMKCVQVFNGQQIGEMKVGIAPGFTPGAN</sequence>
<evidence type="ECO:0000313" key="2">
    <source>
        <dbReference type="Proteomes" id="UP000236664"/>
    </source>
</evidence>
<organism evidence="1 2">
    <name type="scientific">Gibberella nygamai</name>
    <name type="common">Bean root rot disease fungus</name>
    <name type="synonym">Fusarium nygamai</name>
    <dbReference type="NCBI Taxonomy" id="42673"/>
    <lineage>
        <taxon>Eukaryota</taxon>
        <taxon>Fungi</taxon>
        <taxon>Dikarya</taxon>
        <taxon>Ascomycota</taxon>
        <taxon>Pezizomycotina</taxon>
        <taxon>Sordariomycetes</taxon>
        <taxon>Hypocreomycetidae</taxon>
        <taxon>Hypocreales</taxon>
        <taxon>Nectriaceae</taxon>
        <taxon>Fusarium</taxon>
        <taxon>Fusarium fujikuroi species complex</taxon>
    </lineage>
</organism>
<reference evidence="1 2" key="1">
    <citation type="submission" date="2017-06" db="EMBL/GenBank/DDBJ databases">
        <title>Genome of Fusarium nygamai isolate CS10214.</title>
        <authorList>
            <person name="Gardiner D.M."/>
            <person name="Obanor F."/>
            <person name="Kazan K."/>
        </authorList>
    </citation>
    <scope>NUCLEOTIDE SEQUENCE [LARGE SCALE GENOMIC DNA]</scope>
    <source>
        <strain evidence="1 2">CS10214</strain>
    </source>
</reference>
<dbReference type="OrthoDB" id="2963168at2759"/>
<accession>A0A2K0VXQ7</accession>
<keyword evidence="2" id="KW-1185">Reference proteome</keyword>
<dbReference type="EMBL" id="MTQA01000197">
    <property type="protein sequence ID" value="PNP74817.1"/>
    <property type="molecule type" value="Genomic_DNA"/>
</dbReference>
<comment type="caution">
    <text evidence="1">The sequence shown here is derived from an EMBL/GenBank/DDBJ whole genome shotgun (WGS) entry which is preliminary data.</text>
</comment>
<dbReference type="STRING" id="42673.A0A2K0VXQ7"/>
<protein>
    <submittedName>
        <fullName evidence="1">Uncharacterized protein</fullName>
    </submittedName>
</protein>
<evidence type="ECO:0000313" key="1">
    <source>
        <dbReference type="EMBL" id="PNP74817.1"/>
    </source>
</evidence>